<sequence length="67" mass="7474">MLNSLVVWLEDLMLNYPLTLSNLESYSCENLREVLDTLSIRIKFSKLSLSDCKAISLCAIVSATSGF</sequence>
<dbReference type="AlphaFoldDB" id="A0AAX6IH99"/>
<reference evidence="1" key="2">
    <citation type="submission" date="2023-04" db="EMBL/GenBank/DDBJ databases">
        <authorList>
            <person name="Bruccoleri R.E."/>
            <person name="Oakeley E.J."/>
            <person name="Faust A.-M."/>
            <person name="Dessus-Babus S."/>
            <person name="Altorfer M."/>
            <person name="Burckhardt D."/>
            <person name="Oertli M."/>
            <person name="Naumann U."/>
            <person name="Petersen F."/>
            <person name="Wong J."/>
        </authorList>
    </citation>
    <scope>NUCLEOTIDE SEQUENCE</scope>
    <source>
        <strain evidence="1">GSM-AAB239-AS_SAM_17_03QT</strain>
        <tissue evidence="1">Leaf</tissue>
    </source>
</reference>
<dbReference type="Proteomes" id="UP001140949">
    <property type="component" value="Unassembled WGS sequence"/>
</dbReference>
<accession>A0AAX6IH99</accession>
<keyword evidence="2" id="KW-1185">Reference proteome</keyword>
<comment type="caution">
    <text evidence="1">The sequence shown here is derived from an EMBL/GenBank/DDBJ whole genome shotgun (WGS) entry which is preliminary data.</text>
</comment>
<gene>
    <name evidence="1" type="ORF">M6B38_255795</name>
</gene>
<protein>
    <submittedName>
        <fullName evidence="1">Pleiotropic drug resistance protein 2-like isoform X2</fullName>
    </submittedName>
</protein>
<organism evidence="1 2">
    <name type="scientific">Iris pallida</name>
    <name type="common">Sweet iris</name>
    <dbReference type="NCBI Taxonomy" id="29817"/>
    <lineage>
        <taxon>Eukaryota</taxon>
        <taxon>Viridiplantae</taxon>
        <taxon>Streptophyta</taxon>
        <taxon>Embryophyta</taxon>
        <taxon>Tracheophyta</taxon>
        <taxon>Spermatophyta</taxon>
        <taxon>Magnoliopsida</taxon>
        <taxon>Liliopsida</taxon>
        <taxon>Asparagales</taxon>
        <taxon>Iridaceae</taxon>
        <taxon>Iridoideae</taxon>
        <taxon>Irideae</taxon>
        <taxon>Iris</taxon>
    </lineage>
</organism>
<proteinExistence type="predicted"/>
<evidence type="ECO:0000313" key="1">
    <source>
        <dbReference type="EMBL" id="KAJ6852458.1"/>
    </source>
</evidence>
<name>A0AAX6IH99_IRIPA</name>
<evidence type="ECO:0000313" key="2">
    <source>
        <dbReference type="Proteomes" id="UP001140949"/>
    </source>
</evidence>
<reference evidence="1" key="1">
    <citation type="journal article" date="2023" name="GigaByte">
        <title>Genome assembly of the bearded iris, Iris pallida Lam.</title>
        <authorList>
            <person name="Bruccoleri R.E."/>
            <person name="Oakeley E.J."/>
            <person name="Faust A.M.E."/>
            <person name="Altorfer M."/>
            <person name="Dessus-Babus S."/>
            <person name="Burckhardt D."/>
            <person name="Oertli M."/>
            <person name="Naumann U."/>
            <person name="Petersen F."/>
            <person name="Wong J."/>
        </authorList>
    </citation>
    <scope>NUCLEOTIDE SEQUENCE</scope>
    <source>
        <strain evidence="1">GSM-AAB239-AS_SAM_17_03QT</strain>
    </source>
</reference>
<dbReference type="EMBL" id="JANAVB010001800">
    <property type="protein sequence ID" value="KAJ6852458.1"/>
    <property type="molecule type" value="Genomic_DNA"/>
</dbReference>